<dbReference type="VEuPathDB" id="VectorBase:AMEC001181"/>
<reference evidence="2" key="2">
    <citation type="submission" date="2020-05" db="UniProtKB">
        <authorList>
            <consortium name="EnsemblMetazoa"/>
        </authorList>
    </citation>
    <scope>IDENTIFICATION</scope>
    <source>
        <strain evidence="2">CM1001059</strain>
    </source>
</reference>
<reference evidence="3" key="1">
    <citation type="submission" date="2014-01" db="EMBL/GenBank/DDBJ databases">
        <title>The Genome Sequence of Anopheles melas CM1001059_A (V2).</title>
        <authorList>
            <consortium name="The Broad Institute Genomics Platform"/>
            <person name="Neafsey D.E."/>
            <person name="Besansky N."/>
            <person name="Howell P."/>
            <person name="Walton C."/>
            <person name="Young S.K."/>
            <person name="Zeng Q."/>
            <person name="Gargeya S."/>
            <person name="Fitzgerald M."/>
            <person name="Haas B."/>
            <person name="Abouelleil A."/>
            <person name="Allen A.W."/>
            <person name="Alvarado L."/>
            <person name="Arachchi H.M."/>
            <person name="Berlin A.M."/>
            <person name="Chapman S.B."/>
            <person name="Gainer-Dewar J."/>
            <person name="Goldberg J."/>
            <person name="Griggs A."/>
            <person name="Gujja S."/>
            <person name="Hansen M."/>
            <person name="Howarth C."/>
            <person name="Imamovic A."/>
            <person name="Ireland A."/>
            <person name="Larimer J."/>
            <person name="McCowan C."/>
            <person name="Murphy C."/>
            <person name="Pearson M."/>
            <person name="Poon T.W."/>
            <person name="Priest M."/>
            <person name="Roberts A."/>
            <person name="Saif S."/>
            <person name="Shea T."/>
            <person name="Sisk P."/>
            <person name="Sykes S."/>
            <person name="Wortman J."/>
            <person name="Nusbaum C."/>
            <person name="Birren B."/>
        </authorList>
    </citation>
    <scope>NUCLEOTIDE SEQUENCE [LARGE SCALE GENOMIC DNA]</scope>
    <source>
        <strain evidence="3">CM1001059</strain>
    </source>
</reference>
<sequence>MLKDLDKKSKGAGCCAEDPITQLAGEVIRHVRIIGESSLLRPPSPKVTIKNRAEYETFRWSRMIALQESKLESLQRKIDECERKANEAVAQRRLLHQRSAAEMEDQLTASQSVLVDMKLDGDGIIQRLQNQLASKPHFETTPDYLSLLDKHEQKKKRIAKMDAQLQLWVKKYDKFIGEPMPSLRALEEKVAGLDEWRDTVFRPQEERLRQLRDQIGVFESIATEEKVQQMRKLHAVRVLQRAWKRTLEIKRAKKGKKKGKGKK</sequence>
<dbReference type="AlphaFoldDB" id="A0A182TF40"/>
<proteinExistence type="predicted"/>
<evidence type="ECO:0000256" key="1">
    <source>
        <dbReference type="SAM" id="Coils"/>
    </source>
</evidence>
<evidence type="ECO:0000313" key="3">
    <source>
        <dbReference type="Proteomes" id="UP000075902"/>
    </source>
</evidence>
<accession>A0A182TF40</accession>
<feature type="coiled-coil region" evidence="1">
    <location>
        <begin position="64"/>
        <end position="98"/>
    </location>
</feature>
<dbReference type="EnsemblMetazoa" id="AMEC001181-RA">
    <property type="protein sequence ID" value="AMEC001181-PA"/>
    <property type="gene ID" value="AMEC001181"/>
</dbReference>
<dbReference type="SUPFAM" id="SSF46966">
    <property type="entry name" value="Spectrin repeat"/>
    <property type="match status" value="1"/>
</dbReference>
<keyword evidence="3" id="KW-1185">Reference proteome</keyword>
<evidence type="ECO:0000313" key="2">
    <source>
        <dbReference type="EnsemblMetazoa" id="AMEC001181-PA"/>
    </source>
</evidence>
<keyword evidence="1" id="KW-0175">Coiled coil</keyword>
<dbReference type="Proteomes" id="UP000075902">
    <property type="component" value="Unassembled WGS sequence"/>
</dbReference>
<organism evidence="2 3">
    <name type="scientific">Anopheles melas</name>
    <dbReference type="NCBI Taxonomy" id="34690"/>
    <lineage>
        <taxon>Eukaryota</taxon>
        <taxon>Metazoa</taxon>
        <taxon>Ecdysozoa</taxon>
        <taxon>Arthropoda</taxon>
        <taxon>Hexapoda</taxon>
        <taxon>Insecta</taxon>
        <taxon>Pterygota</taxon>
        <taxon>Neoptera</taxon>
        <taxon>Endopterygota</taxon>
        <taxon>Diptera</taxon>
        <taxon>Nematocera</taxon>
        <taxon>Culicoidea</taxon>
        <taxon>Culicidae</taxon>
        <taxon>Anophelinae</taxon>
        <taxon>Anopheles</taxon>
    </lineage>
</organism>
<protein>
    <submittedName>
        <fullName evidence="2">Uncharacterized protein</fullName>
    </submittedName>
</protein>
<name>A0A182TF40_9DIPT</name>